<dbReference type="PROSITE" id="PS00086">
    <property type="entry name" value="CYTOCHROME_P450"/>
    <property type="match status" value="1"/>
</dbReference>
<sequence>MSSKCDGTTTPVNVIGILLRLESSRNCNSDQNSRILRDFVTREVNAFLWFSVIAITAVLINKVVALFRLWSKAKLLPGPPCPSFYGHSEVISRRNLTDLLYDSHKQYGPVVKLWLGPMQLLVSVKEPALIKEILLKAEDKLPLTGRVFRFAFGRSSLFASSFEKVQNRRQLLAEKLDQISFRRDNVVPAKAVDCSVGRVQDLMIEESIDCNKVSQHLAFTLLGCTLFGDAFLGWSKATIYEELLMMIAKDASFWASYRVTPFWKQGFWRYQRLCVKLKCLTQDIVQQYRKSCKPFSHCYSQNLHNEIKSTGVEVAFDIPSCPAAEMRNNGFFYGLNDHANPNEEPYGNIMGVMFHGCLTTASLIASILERLSSNPEIQEKINSELNSARKGSVKDNQKNVDNMPLLLATIYESARLLPAGPLLQRCSLKQDLVLKTGITIPAGTLVVVPVKLVQMDNTSWGSNVNEFNPYRFLSKACNGTDTTQRTSLAGENAEDQGESSFVLNDPTGKIEFLPFGFGARACVGQKFIIQGVATLFASLLANYEIKLQSESKNGSKLSTSPSASQTLPNSKIVFVKRNI</sequence>
<dbReference type="Pfam" id="PF00067">
    <property type="entry name" value="p450"/>
    <property type="match status" value="1"/>
</dbReference>
<keyword evidence="4" id="KW-0472">Membrane</keyword>
<dbReference type="GO" id="GO:0004497">
    <property type="term" value="F:monooxygenase activity"/>
    <property type="evidence" value="ECO:0007669"/>
    <property type="project" value="UniProtKB-KW"/>
</dbReference>
<dbReference type="GO" id="GO:0016705">
    <property type="term" value="F:oxidoreductase activity, acting on paired donors, with incorporation or reduction of molecular oxygen"/>
    <property type="evidence" value="ECO:0007669"/>
    <property type="project" value="InterPro"/>
</dbReference>
<protein>
    <submittedName>
        <fullName evidence="6">Cytochrome P450 714C3-like</fullName>
    </submittedName>
</protein>
<comment type="cofactor">
    <cofactor evidence="2">
        <name>heme</name>
        <dbReference type="ChEBI" id="CHEBI:30413"/>
    </cofactor>
</comment>
<evidence type="ECO:0000256" key="2">
    <source>
        <dbReference type="PIRSR" id="PIRSR602401-1"/>
    </source>
</evidence>
<proteinExistence type="inferred from homology"/>
<comment type="similarity">
    <text evidence="1 3">Belongs to the cytochrome P450 family.</text>
</comment>
<accession>A0A6J1G0Z6</accession>
<evidence type="ECO:0000256" key="1">
    <source>
        <dbReference type="ARBA" id="ARBA00010617"/>
    </source>
</evidence>
<evidence type="ECO:0000313" key="5">
    <source>
        <dbReference type="Proteomes" id="UP000504609"/>
    </source>
</evidence>
<dbReference type="CDD" id="cd00302">
    <property type="entry name" value="cytochrome_P450"/>
    <property type="match status" value="1"/>
</dbReference>
<dbReference type="SUPFAM" id="SSF48264">
    <property type="entry name" value="Cytochrome P450"/>
    <property type="match status" value="1"/>
</dbReference>
<keyword evidence="5" id="KW-1185">Reference proteome</keyword>
<dbReference type="InterPro" id="IPR001128">
    <property type="entry name" value="Cyt_P450"/>
</dbReference>
<evidence type="ECO:0000256" key="4">
    <source>
        <dbReference type="SAM" id="Phobius"/>
    </source>
</evidence>
<keyword evidence="4" id="KW-0812">Transmembrane</keyword>
<dbReference type="PANTHER" id="PTHR24291">
    <property type="entry name" value="CYTOCHROME P450 FAMILY 4"/>
    <property type="match status" value="1"/>
</dbReference>
<reference evidence="6" key="1">
    <citation type="submission" date="2025-08" db="UniProtKB">
        <authorList>
            <consortium name="RefSeq"/>
        </authorList>
    </citation>
    <scope>IDENTIFICATION</scope>
    <source>
        <tissue evidence="6">Young leaves</tissue>
    </source>
</reference>
<evidence type="ECO:0000256" key="3">
    <source>
        <dbReference type="RuleBase" id="RU000461"/>
    </source>
</evidence>
<dbReference type="InterPro" id="IPR017972">
    <property type="entry name" value="Cyt_P450_CS"/>
</dbReference>
<keyword evidence="2 3" id="KW-0408">Iron</keyword>
<dbReference type="GeneID" id="111449685"/>
<dbReference type="InterPro" id="IPR002401">
    <property type="entry name" value="Cyt_P450_E_grp-I"/>
</dbReference>
<feature type="transmembrane region" description="Helical" evidence="4">
    <location>
        <begin position="46"/>
        <end position="67"/>
    </location>
</feature>
<keyword evidence="4" id="KW-1133">Transmembrane helix</keyword>
<dbReference type="InterPro" id="IPR050196">
    <property type="entry name" value="Cytochrome_P450_Monoox"/>
</dbReference>
<dbReference type="PRINTS" id="PR00385">
    <property type="entry name" value="P450"/>
</dbReference>
<keyword evidence="2 3" id="KW-0479">Metal-binding</keyword>
<dbReference type="Proteomes" id="UP000504609">
    <property type="component" value="Unplaced"/>
</dbReference>
<dbReference type="RefSeq" id="XP_022945455.1">
    <property type="nucleotide sequence ID" value="XM_023089687.1"/>
</dbReference>
<keyword evidence="2 3" id="KW-0349">Heme</keyword>
<keyword evidence="3" id="KW-0560">Oxidoreductase</keyword>
<evidence type="ECO:0000313" key="6">
    <source>
        <dbReference type="RefSeq" id="XP_022945455.1"/>
    </source>
</evidence>
<name>A0A6J1G0Z6_CUCMO</name>
<dbReference type="GO" id="GO:0005506">
    <property type="term" value="F:iron ion binding"/>
    <property type="evidence" value="ECO:0007669"/>
    <property type="project" value="InterPro"/>
</dbReference>
<gene>
    <name evidence="6" type="primary">LOC111449685</name>
</gene>
<feature type="binding site" description="axial binding residue" evidence="2">
    <location>
        <position position="522"/>
    </location>
    <ligand>
        <name>heme</name>
        <dbReference type="ChEBI" id="CHEBI:30413"/>
    </ligand>
    <ligandPart>
        <name>Fe</name>
        <dbReference type="ChEBI" id="CHEBI:18248"/>
    </ligandPart>
</feature>
<dbReference type="PANTHER" id="PTHR24291:SF185">
    <property type="entry name" value="PREMNASPIRODIENE OXYGENASE-LIKE"/>
    <property type="match status" value="1"/>
</dbReference>
<dbReference type="GO" id="GO:0020037">
    <property type="term" value="F:heme binding"/>
    <property type="evidence" value="ECO:0007669"/>
    <property type="project" value="InterPro"/>
</dbReference>
<dbReference type="Gene3D" id="1.10.630.10">
    <property type="entry name" value="Cytochrome P450"/>
    <property type="match status" value="1"/>
</dbReference>
<keyword evidence="3" id="KW-0503">Monooxygenase</keyword>
<dbReference type="PRINTS" id="PR00463">
    <property type="entry name" value="EP450I"/>
</dbReference>
<dbReference type="KEGG" id="cmos:111449685"/>
<dbReference type="InterPro" id="IPR036396">
    <property type="entry name" value="Cyt_P450_sf"/>
</dbReference>
<dbReference type="AlphaFoldDB" id="A0A6J1G0Z6"/>
<organism evidence="5 6">
    <name type="scientific">Cucurbita moschata</name>
    <name type="common">Winter crookneck squash</name>
    <name type="synonym">Cucurbita pepo var. moschata</name>
    <dbReference type="NCBI Taxonomy" id="3662"/>
    <lineage>
        <taxon>Eukaryota</taxon>
        <taxon>Viridiplantae</taxon>
        <taxon>Streptophyta</taxon>
        <taxon>Embryophyta</taxon>
        <taxon>Tracheophyta</taxon>
        <taxon>Spermatophyta</taxon>
        <taxon>Magnoliopsida</taxon>
        <taxon>eudicotyledons</taxon>
        <taxon>Gunneridae</taxon>
        <taxon>Pentapetalae</taxon>
        <taxon>rosids</taxon>
        <taxon>fabids</taxon>
        <taxon>Cucurbitales</taxon>
        <taxon>Cucurbitaceae</taxon>
        <taxon>Cucurbiteae</taxon>
        <taxon>Cucurbita</taxon>
    </lineage>
</organism>